<reference evidence="6 7" key="1">
    <citation type="submission" date="2022-08" db="EMBL/GenBank/DDBJ databases">
        <title>Proteogenomics of the novel Dehalobacterium formicoaceticum strain EZ94 highlights a key role of methyltransferases during anaerobic dichloromethane degradation.</title>
        <authorList>
            <person name="Wasmund K."/>
        </authorList>
    </citation>
    <scope>NUCLEOTIDE SEQUENCE [LARGE SCALE GENOMIC DNA]</scope>
    <source>
        <strain evidence="6 7">EZ94</strain>
    </source>
</reference>
<feature type="domain" description="PFL" evidence="5">
    <location>
        <begin position="9"/>
        <end position="687"/>
    </location>
</feature>
<evidence type="ECO:0000313" key="6">
    <source>
        <dbReference type="EMBL" id="MCR6544627.1"/>
    </source>
</evidence>
<dbReference type="Pfam" id="PF02901">
    <property type="entry name" value="PFL-like"/>
    <property type="match status" value="1"/>
</dbReference>
<keyword evidence="1 3" id="KW-0556">Organic radical</keyword>
<comment type="caution">
    <text evidence="6">The sequence shown here is derived from an EMBL/GenBank/DDBJ whole genome shotgun (WGS) entry which is preliminary data.</text>
</comment>
<accession>A0ABT1Y186</accession>
<feature type="modified residue" description="Glycine radical" evidence="3">
    <location>
        <position position="789"/>
    </location>
</feature>
<dbReference type="RefSeq" id="WP_257912117.1">
    <property type="nucleotide sequence ID" value="NZ_JANPWE010000001.1"/>
</dbReference>
<dbReference type="SUPFAM" id="SSF51998">
    <property type="entry name" value="PFL-like glycyl radical enzymes"/>
    <property type="match status" value="1"/>
</dbReference>
<dbReference type="InterPro" id="IPR001150">
    <property type="entry name" value="Gly_radical"/>
</dbReference>
<keyword evidence="7" id="KW-1185">Reference proteome</keyword>
<gene>
    <name evidence="6" type="ORF">NVS47_03710</name>
</gene>
<dbReference type="Pfam" id="PF01228">
    <property type="entry name" value="Gly_radical"/>
    <property type="match status" value="1"/>
</dbReference>
<proteinExistence type="predicted"/>
<dbReference type="PANTHER" id="PTHR43641:SF2">
    <property type="entry name" value="DEHYDRATASE YBIW-RELATED"/>
    <property type="match status" value="1"/>
</dbReference>
<evidence type="ECO:0000259" key="5">
    <source>
        <dbReference type="PROSITE" id="PS51554"/>
    </source>
</evidence>
<evidence type="ECO:0000256" key="1">
    <source>
        <dbReference type="ARBA" id="ARBA00022818"/>
    </source>
</evidence>
<sequence length="815" mass="91507">MEKGKIKNARVQRRLDRWFETPWRINIERTKAYTEGFANAEGENIMIRRAKAFANCCNKMPVIIHPEDYLVGYRDCDVKCAGVFPDWNGPQFLDDIEACKSRKYEHFDLSPEDEKTLIEDIFPYWRGTGDWSRTMVYHLVNNMPENLKNTNFADASCFPPMPANICGHDHRRDTDVGHFDFPWRRYLYMGAEGVKKQAEEKLANVDTTDLNQVKAIPFWQATIIAMDGAIAYGNRFADEAERQAKECADPVRKKELMEIADTCRQVPAKPSRSMHDALQAYVFFKTLTRMESTDHANGPGLVDRWLLPYYERDLKEGRITKDDALAMLEEFSIWFAESAHYFTTNVLSWYSGAGSFHNMTVGGIGENGFDMTNELTYMILDAYIHTNLFQPSMSVRVHSQSPQALLEKIGEVVALGGGQPSIVNDDVVIPGMLAMPRGLNDPDLTYEMVRNYYPTGCVEHTGPFHYGSPMHSYINYGALIELALNKGESHLYKRRMIPTAIPDARNFTSMDEVVGALETVFKDIMDVDEGLVMCQETIESEYFPTIWQSAFMEDCVERGLPKERGGARYNFGGPGTCVGYADAGDSLAAIEKVIFIDKKYSMKDLCDALDANFEGYDELRKALQEAPKFGNDNDFADRWCNYVHDLYSNSVIKLRNARGGCLKPGGVSMSVFVPHGAVCGALPTGRKAGEPLANGVGASLGSESNGLVGVFNSQGKINSYGDHDTIWNVRIDGGSCDTSEGRRDFAGLVRTFVDKKIAQMQVNCLSTGVMRKAQKEPKKYQDLVVRVVGYSANFVTLPPTVQDLVLQREEHSLHS</sequence>
<feature type="domain" description="Glycine radical" evidence="4">
    <location>
        <begin position="694"/>
        <end position="814"/>
    </location>
</feature>
<dbReference type="PROSITE" id="PS51554">
    <property type="entry name" value="PFL"/>
    <property type="match status" value="1"/>
</dbReference>
<organism evidence="6 7">
    <name type="scientific">Dehalobacterium formicoaceticum</name>
    <dbReference type="NCBI Taxonomy" id="51515"/>
    <lineage>
        <taxon>Bacteria</taxon>
        <taxon>Bacillati</taxon>
        <taxon>Bacillota</taxon>
        <taxon>Clostridia</taxon>
        <taxon>Eubacteriales</taxon>
        <taxon>Peptococcaceae</taxon>
        <taxon>Dehalobacterium</taxon>
    </lineage>
</organism>
<dbReference type="InterPro" id="IPR004184">
    <property type="entry name" value="PFL_dom"/>
</dbReference>
<name>A0ABT1Y186_9FIRM</name>
<evidence type="ECO:0000313" key="7">
    <source>
        <dbReference type="Proteomes" id="UP001524944"/>
    </source>
</evidence>
<protein>
    <submittedName>
        <fullName evidence="6">Uncharacterized protein</fullName>
    </submittedName>
</protein>
<dbReference type="PROSITE" id="PS51149">
    <property type="entry name" value="GLY_RADICAL_2"/>
    <property type="match status" value="1"/>
</dbReference>
<evidence type="ECO:0000256" key="2">
    <source>
        <dbReference type="ARBA" id="ARBA00023239"/>
    </source>
</evidence>
<dbReference type="PANTHER" id="PTHR43641">
    <property type="entry name" value="FORMATE ACETYLTRANSFERASE 3-RELATED"/>
    <property type="match status" value="1"/>
</dbReference>
<dbReference type="Gene3D" id="3.20.70.20">
    <property type="match status" value="1"/>
</dbReference>
<dbReference type="InterPro" id="IPR051215">
    <property type="entry name" value="GRE"/>
</dbReference>
<dbReference type="EMBL" id="JANPWE010000001">
    <property type="protein sequence ID" value="MCR6544627.1"/>
    <property type="molecule type" value="Genomic_DNA"/>
</dbReference>
<evidence type="ECO:0000259" key="4">
    <source>
        <dbReference type="PROSITE" id="PS51149"/>
    </source>
</evidence>
<evidence type="ECO:0000256" key="3">
    <source>
        <dbReference type="PROSITE-ProRule" id="PRU00493"/>
    </source>
</evidence>
<dbReference type="Proteomes" id="UP001524944">
    <property type="component" value="Unassembled WGS sequence"/>
</dbReference>
<keyword evidence="2" id="KW-0456">Lyase</keyword>